<reference evidence="2" key="2">
    <citation type="submission" date="2021-03" db="UniProtKB">
        <authorList>
            <consortium name="EnsemblPlants"/>
        </authorList>
    </citation>
    <scope>IDENTIFICATION</scope>
</reference>
<reference evidence="2" key="1">
    <citation type="submission" date="2018-11" db="EMBL/GenBank/DDBJ databases">
        <authorList>
            <person name="Grassa J C."/>
        </authorList>
    </citation>
    <scope>NUCLEOTIDE SEQUENCE [LARGE SCALE GENOMIC DNA]</scope>
</reference>
<dbReference type="EnsemblPlants" id="evm.model.07.951">
    <property type="protein sequence ID" value="cds.evm.model.07.951"/>
    <property type="gene ID" value="evm.TU.07.951"/>
</dbReference>
<sequence>MFASSGLPQDPIAIDLDVCVLATNGNTTNPMDVSNPAISAGIKNLATKTRPVDTTNHVGLNRQPLLPKRDPPLASHTEGMTNVEQPLRTTTRSGPLYYAGEMGP</sequence>
<evidence type="ECO:0000256" key="1">
    <source>
        <dbReference type="SAM" id="MobiDB-lite"/>
    </source>
</evidence>
<feature type="compositionally biased region" description="Polar residues" evidence="1">
    <location>
        <begin position="78"/>
        <end position="93"/>
    </location>
</feature>
<dbReference type="EMBL" id="UZAU01000650">
    <property type="status" value="NOT_ANNOTATED_CDS"/>
    <property type="molecule type" value="Genomic_DNA"/>
</dbReference>
<feature type="region of interest" description="Disordered" evidence="1">
    <location>
        <begin position="50"/>
        <end position="104"/>
    </location>
</feature>
<dbReference type="AlphaFoldDB" id="A0A803Q748"/>
<evidence type="ECO:0000313" key="3">
    <source>
        <dbReference type="Proteomes" id="UP000596661"/>
    </source>
</evidence>
<dbReference type="Gramene" id="evm.model.07.951">
    <property type="protein sequence ID" value="cds.evm.model.07.951"/>
    <property type="gene ID" value="evm.TU.07.951"/>
</dbReference>
<accession>A0A803Q748</accession>
<protein>
    <submittedName>
        <fullName evidence="2">Uncharacterized protein</fullName>
    </submittedName>
</protein>
<proteinExistence type="predicted"/>
<organism evidence="2 3">
    <name type="scientific">Cannabis sativa</name>
    <name type="common">Hemp</name>
    <name type="synonym">Marijuana</name>
    <dbReference type="NCBI Taxonomy" id="3483"/>
    <lineage>
        <taxon>Eukaryota</taxon>
        <taxon>Viridiplantae</taxon>
        <taxon>Streptophyta</taxon>
        <taxon>Embryophyta</taxon>
        <taxon>Tracheophyta</taxon>
        <taxon>Spermatophyta</taxon>
        <taxon>Magnoliopsida</taxon>
        <taxon>eudicotyledons</taxon>
        <taxon>Gunneridae</taxon>
        <taxon>Pentapetalae</taxon>
        <taxon>rosids</taxon>
        <taxon>fabids</taxon>
        <taxon>Rosales</taxon>
        <taxon>Cannabaceae</taxon>
        <taxon>Cannabis</taxon>
    </lineage>
</organism>
<dbReference type="Proteomes" id="UP000596661">
    <property type="component" value="Chromosome 7"/>
</dbReference>
<name>A0A803Q748_CANSA</name>
<evidence type="ECO:0000313" key="2">
    <source>
        <dbReference type="EnsemblPlants" id="cds.evm.model.07.951"/>
    </source>
</evidence>
<keyword evidence="3" id="KW-1185">Reference proteome</keyword>